<evidence type="ECO:0000313" key="1">
    <source>
        <dbReference type="EMBL" id="TRZ35493.1"/>
    </source>
</evidence>
<accession>A0A553SER8</accession>
<evidence type="ECO:0000313" key="2">
    <source>
        <dbReference type="Proteomes" id="UP000316316"/>
    </source>
</evidence>
<dbReference type="PANTHER" id="PTHR33744">
    <property type="entry name" value="CARBOHYDRATE DIACID REGULATOR"/>
    <property type="match status" value="1"/>
</dbReference>
<name>A0A553SER8_ENTAV</name>
<gene>
    <name evidence="1" type="ORF">AUF17_01030</name>
</gene>
<dbReference type="InterPro" id="IPR042070">
    <property type="entry name" value="PucR_C-HTH_sf"/>
</dbReference>
<proteinExistence type="predicted"/>
<dbReference type="InterPro" id="IPR051448">
    <property type="entry name" value="CdaR-like_regulators"/>
</dbReference>
<comment type="caution">
    <text evidence="1">The sequence shown here is derived from an EMBL/GenBank/DDBJ whole genome shotgun (WGS) entry which is preliminary data.</text>
</comment>
<dbReference type="Pfam" id="PF13556">
    <property type="entry name" value="HTH_30"/>
    <property type="match status" value="1"/>
</dbReference>
<reference evidence="1 2" key="1">
    <citation type="submission" date="2017-10" db="EMBL/GenBank/DDBJ databases">
        <title>FDA dAtabase for Regulatory Grade micrObial Sequences (FDA-ARGOS): Supporting development and validation of Infectious Disease Dx tests.</title>
        <authorList>
            <person name="Campos J."/>
            <person name="Goldberg B."/>
            <person name="Tallon L.J."/>
            <person name="Sadzewicz L."/>
            <person name="Sengamalay N."/>
            <person name="Ott S."/>
            <person name="Godinez A."/>
            <person name="Nagaraj S."/>
            <person name="Vyas G."/>
            <person name="Aluvathingal J."/>
            <person name="Nadendla S."/>
            <person name="Geyer C."/>
            <person name="Nandy P."/>
            <person name="Hobson J."/>
            <person name="Sichtig H."/>
        </authorList>
    </citation>
    <scope>NUCLEOTIDE SEQUENCE [LARGE SCALE GENOMIC DNA]</scope>
    <source>
        <strain evidence="1 2">FDAARGOS_185</strain>
    </source>
</reference>
<dbReference type="PANTHER" id="PTHR33744:SF1">
    <property type="entry name" value="DNA-BINDING TRANSCRIPTIONAL ACTIVATOR ADER"/>
    <property type="match status" value="1"/>
</dbReference>
<sequence>MEYSENKLLEFTKKAIETVSQGCRIEELAQLAYQTFKLPLIVADPGYRLIAYAGGENIHDPYWQQIIYSGEPTDHTIMKFYIDDGLMEAITGSNEAIYIDWGVCVDYPQTCGPIYIDNNLEGFVSILFMREELLKFSLKLNNLLRQFCAILMQSNNYRLTHAINPVKELLAQKFFDIENYVDAASLEDYLKIVQLKASYCIVVLSQKNHDSMLFSRLKSQIVKECQNLLYYEKEQKLYLLFHQLRDSKLSPAFLQLIRQSECYCGASTVFDSLDQRAVFIQQAEIARDTAQSLNTSSQCIAFSECLTEAFLLHPLKAFKKENLMPEEIHTLFAYDEVHETELAKTLSVYLQLRNDINKTAKKLHVHRNTLIYRLNKIRDLAGVEIDDPEVAWRFQLIFRVLEVSTGRK</sequence>
<dbReference type="EMBL" id="PDXQ01000001">
    <property type="protein sequence ID" value="TRZ35493.1"/>
    <property type="molecule type" value="Genomic_DNA"/>
</dbReference>
<dbReference type="InterPro" id="IPR025736">
    <property type="entry name" value="PucR_C-HTH_dom"/>
</dbReference>
<organism evidence="1 2">
    <name type="scientific">Enterococcus avium</name>
    <name type="common">Streptococcus avium</name>
    <dbReference type="NCBI Taxonomy" id="33945"/>
    <lineage>
        <taxon>Bacteria</taxon>
        <taxon>Bacillati</taxon>
        <taxon>Bacillota</taxon>
        <taxon>Bacilli</taxon>
        <taxon>Lactobacillales</taxon>
        <taxon>Enterococcaceae</taxon>
        <taxon>Enterococcus</taxon>
    </lineage>
</organism>
<protein>
    <submittedName>
        <fullName evidence="1">PucR family transcriptional regulator</fullName>
    </submittedName>
</protein>
<dbReference type="AlphaFoldDB" id="A0A553SER8"/>
<dbReference type="Proteomes" id="UP000316316">
    <property type="component" value="Unassembled WGS sequence"/>
</dbReference>
<dbReference type="Gene3D" id="1.10.10.2840">
    <property type="entry name" value="PucR C-terminal helix-turn-helix domain"/>
    <property type="match status" value="1"/>
</dbReference>